<dbReference type="AlphaFoldDB" id="A0A0E9P913"/>
<organism evidence="1">
    <name type="scientific">Anguilla anguilla</name>
    <name type="common">European freshwater eel</name>
    <name type="synonym">Muraena anguilla</name>
    <dbReference type="NCBI Taxonomy" id="7936"/>
    <lineage>
        <taxon>Eukaryota</taxon>
        <taxon>Metazoa</taxon>
        <taxon>Chordata</taxon>
        <taxon>Craniata</taxon>
        <taxon>Vertebrata</taxon>
        <taxon>Euteleostomi</taxon>
        <taxon>Actinopterygii</taxon>
        <taxon>Neopterygii</taxon>
        <taxon>Teleostei</taxon>
        <taxon>Anguilliformes</taxon>
        <taxon>Anguillidae</taxon>
        <taxon>Anguilla</taxon>
    </lineage>
</organism>
<dbReference type="EMBL" id="GBXM01107583">
    <property type="protein sequence ID" value="JAH00994.1"/>
    <property type="molecule type" value="Transcribed_RNA"/>
</dbReference>
<evidence type="ECO:0000313" key="1">
    <source>
        <dbReference type="EMBL" id="JAH00994.1"/>
    </source>
</evidence>
<proteinExistence type="predicted"/>
<name>A0A0E9P913_ANGAN</name>
<protein>
    <submittedName>
        <fullName evidence="1">Uncharacterized protein</fullName>
    </submittedName>
</protein>
<reference evidence="1" key="2">
    <citation type="journal article" date="2015" name="Fish Shellfish Immunol.">
        <title>Early steps in the European eel (Anguilla anguilla)-Vibrio vulnificus interaction in the gills: Role of the RtxA13 toxin.</title>
        <authorList>
            <person name="Callol A."/>
            <person name="Pajuelo D."/>
            <person name="Ebbesson L."/>
            <person name="Teles M."/>
            <person name="MacKenzie S."/>
            <person name="Amaro C."/>
        </authorList>
    </citation>
    <scope>NUCLEOTIDE SEQUENCE</scope>
</reference>
<sequence length="23" mass="2709">MLFMPLFQMSAVSLVCYPYLQLN</sequence>
<reference evidence="1" key="1">
    <citation type="submission" date="2014-11" db="EMBL/GenBank/DDBJ databases">
        <authorList>
            <person name="Amaro Gonzalez C."/>
        </authorList>
    </citation>
    <scope>NUCLEOTIDE SEQUENCE</scope>
</reference>
<accession>A0A0E9P913</accession>